<gene>
    <name evidence="10" type="ORF">JOC73_001541</name>
</gene>
<keyword evidence="6 9" id="KW-0029">Amino-acid transport</keyword>
<proteinExistence type="inferred from homology"/>
<evidence type="ECO:0000256" key="1">
    <source>
        <dbReference type="ARBA" id="ARBA00004651"/>
    </source>
</evidence>
<keyword evidence="8 9" id="KW-0472">Membrane</keyword>
<feature type="transmembrane region" description="Helical" evidence="9">
    <location>
        <begin position="7"/>
        <end position="27"/>
    </location>
</feature>
<evidence type="ECO:0000313" key="11">
    <source>
        <dbReference type="Proteomes" id="UP001314796"/>
    </source>
</evidence>
<evidence type="ECO:0000256" key="2">
    <source>
        <dbReference type="ARBA" id="ARBA00008540"/>
    </source>
</evidence>
<feature type="transmembrane region" description="Helical" evidence="9">
    <location>
        <begin position="39"/>
        <end position="58"/>
    </location>
</feature>
<evidence type="ECO:0000256" key="4">
    <source>
        <dbReference type="ARBA" id="ARBA00022475"/>
    </source>
</evidence>
<keyword evidence="11" id="KW-1185">Reference proteome</keyword>
<evidence type="ECO:0000256" key="6">
    <source>
        <dbReference type="ARBA" id="ARBA00022970"/>
    </source>
</evidence>
<feature type="transmembrane region" description="Helical" evidence="9">
    <location>
        <begin position="186"/>
        <end position="208"/>
    </location>
</feature>
<feature type="transmembrane region" description="Helical" evidence="9">
    <location>
        <begin position="146"/>
        <end position="166"/>
    </location>
</feature>
<feature type="transmembrane region" description="Helical" evidence="9">
    <location>
        <begin position="306"/>
        <end position="327"/>
    </location>
</feature>
<comment type="similarity">
    <text evidence="2 9">Belongs to the branched chain amino acid transporter family.</text>
</comment>
<dbReference type="PANTHER" id="PTHR30588">
    <property type="entry name" value="BRANCHED-CHAIN AMINO ACID TRANSPORT SYSTEM 2 CARRIER PROTEIN"/>
    <property type="match status" value="1"/>
</dbReference>
<dbReference type="NCBIfam" id="TIGR00796">
    <property type="entry name" value="livcs"/>
    <property type="match status" value="1"/>
</dbReference>
<feature type="transmembrane region" description="Helical" evidence="9">
    <location>
        <begin position="333"/>
        <end position="354"/>
    </location>
</feature>
<comment type="subcellular location">
    <subcellularLocation>
        <location evidence="1 9">Cell membrane</location>
        <topology evidence="1 9">Multi-pass membrane protein</topology>
    </subcellularLocation>
</comment>
<feature type="transmembrane region" description="Helical" evidence="9">
    <location>
        <begin position="117"/>
        <end position="134"/>
    </location>
</feature>
<comment type="caution">
    <text evidence="10">The sequence shown here is derived from an EMBL/GenBank/DDBJ whole genome shotgun (WGS) entry which is preliminary data.</text>
</comment>
<evidence type="ECO:0000256" key="9">
    <source>
        <dbReference type="RuleBase" id="RU362122"/>
    </source>
</evidence>
<evidence type="ECO:0000256" key="5">
    <source>
        <dbReference type="ARBA" id="ARBA00022692"/>
    </source>
</evidence>
<accession>A0ABS2NQY6</accession>
<feature type="transmembrane region" description="Helical" evidence="9">
    <location>
        <begin position="361"/>
        <end position="383"/>
    </location>
</feature>
<keyword evidence="7 9" id="KW-1133">Transmembrane helix</keyword>
<dbReference type="Proteomes" id="UP001314796">
    <property type="component" value="Unassembled WGS sequence"/>
</dbReference>
<dbReference type="InterPro" id="IPR004685">
    <property type="entry name" value="Brnchd-chn_aa_trnsp_Livcs"/>
</dbReference>
<keyword evidence="4" id="KW-1003">Cell membrane</keyword>
<keyword evidence="3 9" id="KW-0813">Transport</keyword>
<dbReference type="RefSeq" id="WP_204401700.1">
    <property type="nucleotide sequence ID" value="NZ_JAFBEE010000008.1"/>
</dbReference>
<evidence type="ECO:0000256" key="8">
    <source>
        <dbReference type="ARBA" id="ARBA00023136"/>
    </source>
</evidence>
<evidence type="ECO:0000256" key="7">
    <source>
        <dbReference type="ARBA" id="ARBA00022989"/>
    </source>
</evidence>
<feature type="transmembrane region" description="Helical" evidence="9">
    <location>
        <begin position="79"/>
        <end position="97"/>
    </location>
</feature>
<sequence length="444" mass="46465">MQKKTKDIFIIGFALFAMFFGAGNLIFPPALGQKAGTDLIGAIFGFLLTGVGLPLMGIMAVSKFGGNLELLASKANKKFATILSIVVILSLGPLLAIPRTSATTYEMAIVPFFPNMNSLLFSAIYFSIVLFFVLKSSSIIDSIGKVLTPVLLITLLSIIAKGIFSPQGAIANTGLGVSFASGFGEGYQTMDALGATVIGSIIVASIKAKGYTESKEVSKITVQAGIVAAAGLAIVYGGLAYLGATAGNLSMDLSRPELIITITAGLLGTFGKILLGISVGMACLTTSIGLTATAGEYFSNLSKGRVSFQTVSIITALISMVISNAGVDKITSLAVPLLVVVYPIIIVLVVLALLDRFIKNNIVYTGTVLVTLVISLFEALGNFNVSIPMINNTLKSLPLASQGFGWVVPALVVGLSIHLYVTVNQRQSKGRLIKRLALIKTIIK</sequence>
<evidence type="ECO:0000256" key="3">
    <source>
        <dbReference type="ARBA" id="ARBA00022448"/>
    </source>
</evidence>
<dbReference type="PANTHER" id="PTHR30588:SF0">
    <property type="entry name" value="BRANCHED-CHAIN AMINO ACID PERMEASE BRNQ"/>
    <property type="match status" value="1"/>
</dbReference>
<feature type="transmembrane region" description="Helical" evidence="9">
    <location>
        <begin position="273"/>
        <end position="294"/>
    </location>
</feature>
<evidence type="ECO:0000313" key="10">
    <source>
        <dbReference type="EMBL" id="MBM7614979.1"/>
    </source>
</evidence>
<protein>
    <recommendedName>
        <fullName evidence="9">Branched-chain amino acid transport system carrier protein</fullName>
    </recommendedName>
</protein>
<organism evidence="10 11">
    <name type="scientific">Alkaliphilus hydrothermalis</name>
    <dbReference type="NCBI Taxonomy" id="1482730"/>
    <lineage>
        <taxon>Bacteria</taxon>
        <taxon>Bacillati</taxon>
        <taxon>Bacillota</taxon>
        <taxon>Clostridia</taxon>
        <taxon>Peptostreptococcales</taxon>
        <taxon>Natronincolaceae</taxon>
        <taxon>Alkaliphilus</taxon>
    </lineage>
</organism>
<keyword evidence="5 9" id="KW-0812">Transmembrane</keyword>
<dbReference type="Pfam" id="PF05525">
    <property type="entry name" value="Branch_AA_trans"/>
    <property type="match status" value="1"/>
</dbReference>
<dbReference type="EMBL" id="JAFBEE010000008">
    <property type="protein sequence ID" value="MBM7614979.1"/>
    <property type="molecule type" value="Genomic_DNA"/>
</dbReference>
<feature type="transmembrane region" description="Helical" evidence="9">
    <location>
        <begin position="220"/>
        <end position="244"/>
    </location>
</feature>
<reference evidence="10 11" key="1">
    <citation type="submission" date="2021-01" db="EMBL/GenBank/DDBJ databases">
        <title>Genomic Encyclopedia of Type Strains, Phase IV (KMG-IV): sequencing the most valuable type-strain genomes for metagenomic binning, comparative biology and taxonomic classification.</title>
        <authorList>
            <person name="Goeker M."/>
        </authorList>
    </citation>
    <scope>NUCLEOTIDE SEQUENCE [LARGE SCALE GENOMIC DNA]</scope>
    <source>
        <strain evidence="10 11">DSM 25890</strain>
    </source>
</reference>
<feature type="transmembrane region" description="Helical" evidence="9">
    <location>
        <begin position="403"/>
        <end position="423"/>
    </location>
</feature>
<name>A0ABS2NQY6_9FIRM</name>
<comment type="function">
    <text evidence="9">Component of the transport system for branched-chain amino acids.</text>
</comment>